<evidence type="ECO:0000259" key="1">
    <source>
        <dbReference type="PROSITE" id="PS51186"/>
    </source>
</evidence>
<dbReference type="InterPro" id="IPR051531">
    <property type="entry name" value="N-acetyltransferase"/>
</dbReference>
<dbReference type="InterPro" id="IPR016181">
    <property type="entry name" value="Acyl_CoA_acyltransferase"/>
</dbReference>
<keyword evidence="3" id="KW-1185">Reference proteome</keyword>
<evidence type="ECO:0000313" key="2">
    <source>
        <dbReference type="EMBL" id="EAR60626.1"/>
    </source>
</evidence>
<dbReference type="Proteomes" id="UP000002171">
    <property type="component" value="Unassembled WGS sequence"/>
</dbReference>
<name>A0A7U8GRR5_NEPCE</name>
<gene>
    <name evidence="2" type="ORF">MED92_09486</name>
</gene>
<dbReference type="GO" id="GO:0016747">
    <property type="term" value="F:acyltransferase activity, transferring groups other than amino-acyl groups"/>
    <property type="evidence" value="ECO:0007669"/>
    <property type="project" value="InterPro"/>
</dbReference>
<dbReference type="SUPFAM" id="SSF55729">
    <property type="entry name" value="Acyl-CoA N-acyltransferases (Nat)"/>
    <property type="match status" value="1"/>
</dbReference>
<dbReference type="InterPro" id="IPR000182">
    <property type="entry name" value="GNAT_dom"/>
</dbReference>
<dbReference type="OrthoDB" id="9801656at2"/>
<dbReference type="EMBL" id="AAOW01000015">
    <property type="protein sequence ID" value="EAR60626.1"/>
    <property type="molecule type" value="Genomic_DNA"/>
</dbReference>
<dbReference type="PROSITE" id="PS51186">
    <property type="entry name" value="GNAT"/>
    <property type="match status" value="1"/>
</dbReference>
<keyword evidence="2" id="KW-0808">Transferase</keyword>
<dbReference type="AlphaFoldDB" id="A0A7U8GRR5"/>
<proteinExistence type="predicted"/>
<evidence type="ECO:0000313" key="3">
    <source>
        <dbReference type="Proteomes" id="UP000002171"/>
    </source>
</evidence>
<dbReference type="Gene3D" id="3.40.630.30">
    <property type="match status" value="1"/>
</dbReference>
<accession>A0A7U8GRR5</accession>
<dbReference type="PANTHER" id="PTHR43792:SF1">
    <property type="entry name" value="N-ACETYLTRANSFERASE DOMAIN-CONTAINING PROTEIN"/>
    <property type="match status" value="1"/>
</dbReference>
<reference evidence="2 3" key="1">
    <citation type="submission" date="2006-02" db="EMBL/GenBank/DDBJ databases">
        <authorList>
            <person name="Pinhassi J."/>
            <person name="Pedros-Alio C."/>
            <person name="Ferriera S."/>
            <person name="Johnson J."/>
            <person name="Kravitz S."/>
            <person name="Halpern A."/>
            <person name="Remington K."/>
            <person name="Beeson K."/>
            <person name="Tran B."/>
            <person name="Rogers Y.-H."/>
            <person name="Friedman R."/>
            <person name="Venter J.C."/>
        </authorList>
    </citation>
    <scope>NUCLEOTIDE SEQUENCE [LARGE SCALE GENOMIC DNA]</scope>
    <source>
        <strain evidence="2 3">MED92</strain>
    </source>
</reference>
<comment type="caution">
    <text evidence="2">The sequence shown here is derived from an EMBL/GenBank/DDBJ whole genome shotgun (WGS) entry which is preliminary data.</text>
</comment>
<dbReference type="RefSeq" id="WP_007019565.1">
    <property type="nucleotide sequence ID" value="NZ_CH724125.1"/>
</dbReference>
<protein>
    <submittedName>
        <fullName evidence="2">Probable acetyltransferase</fullName>
    </submittedName>
</protein>
<sequence>MEFKVPTTLETDRLILRQFQEPDWQALHGYYGDELATTFTMGRALSEGESWRAMSSMVGHWYLRGYGPYAMVEKETNQLIGITGLWYPNDWPEPEIKWALVSDYTGQGFASEGARAIQKMVKQHLSETPLISFIHSDNQPSRQLAEAIGCHLEKEVPFRGAVWCIYRHPQ</sequence>
<dbReference type="PANTHER" id="PTHR43792">
    <property type="entry name" value="GNAT FAMILY, PUTATIVE (AFU_ORTHOLOGUE AFUA_3G00765)-RELATED-RELATED"/>
    <property type="match status" value="1"/>
</dbReference>
<feature type="domain" description="N-acetyltransferase" evidence="1">
    <location>
        <begin position="14"/>
        <end position="169"/>
    </location>
</feature>
<dbReference type="Pfam" id="PF13302">
    <property type="entry name" value="Acetyltransf_3"/>
    <property type="match status" value="1"/>
</dbReference>
<organism evidence="2 3">
    <name type="scientific">Neptuniibacter caesariensis</name>
    <dbReference type="NCBI Taxonomy" id="207954"/>
    <lineage>
        <taxon>Bacteria</taxon>
        <taxon>Pseudomonadati</taxon>
        <taxon>Pseudomonadota</taxon>
        <taxon>Gammaproteobacteria</taxon>
        <taxon>Oceanospirillales</taxon>
        <taxon>Oceanospirillaceae</taxon>
        <taxon>Neptuniibacter</taxon>
    </lineage>
</organism>